<dbReference type="Proteomes" id="UP001186974">
    <property type="component" value="Unassembled WGS sequence"/>
</dbReference>
<evidence type="ECO:0000313" key="2">
    <source>
        <dbReference type="Proteomes" id="UP001186974"/>
    </source>
</evidence>
<dbReference type="EMBL" id="JAWDJW010000036">
    <property type="protein sequence ID" value="KAK3081917.1"/>
    <property type="molecule type" value="Genomic_DNA"/>
</dbReference>
<comment type="caution">
    <text evidence="1">The sequence shown here is derived from an EMBL/GenBank/DDBJ whole genome shotgun (WGS) entry which is preliminary data.</text>
</comment>
<protein>
    <submittedName>
        <fullName evidence="1">Uncharacterized protein</fullName>
    </submittedName>
</protein>
<proteinExistence type="predicted"/>
<gene>
    <name evidence="1" type="ORF">LTS18_012157</name>
</gene>
<reference evidence="1" key="1">
    <citation type="submission" date="2024-09" db="EMBL/GenBank/DDBJ databases">
        <title>Black Yeasts Isolated from many extreme environments.</title>
        <authorList>
            <person name="Coleine C."/>
            <person name="Stajich J.E."/>
            <person name="Selbmann L."/>
        </authorList>
    </citation>
    <scope>NUCLEOTIDE SEQUENCE</scope>
    <source>
        <strain evidence="1">CCFEE 5737</strain>
    </source>
</reference>
<name>A0ACC3DZ27_9PEZI</name>
<sequence length="217" mass="24668">YTDITSINKSGLTTEDGQRYEVDVIICATGFDMAWAPHFNLKGTNGIDIHDAWKDVPNCYLGLGAPGFPNYFVMNGPRGNLCNGTVLPCLETQLEYVIKAAKKMQSDRILSMDVKNDIALSLQRYVDNWHEGGVWSGECKSWYKNNTKGGKIMCWGGSSMHYLKAIKYPRWEHFNIHYMGDNPWGFLGNGRTKGETLNDFEMMVPYMRNADTPWDIE</sequence>
<accession>A0ACC3DZ27</accession>
<organism evidence="1 2">
    <name type="scientific">Coniosporium uncinatum</name>
    <dbReference type="NCBI Taxonomy" id="93489"/>
    <lineage>
        <taxon>Eukaryota</taxon>
        <taxon>Fungi</taxon>
        <taxon>Dikarya</taxon>
        <taxon>Ascomycota</taxon>
        <taxon>Pezizomycotina</taxon>
        <taxon>Dothideomycetes</taxon>
        <taxon>Dothideomycetes incertae sedis</taxon>
        <taxon>Coniosporium</taxon>
    </lineage>
</organism>
<feature type="non-terminal residue" evidence="1">
    <location>
        <position position="1"/>
    </location>
</feature>
<keyword evidence="2" id="KW-1185">Reference proteome</keyword>
<evidence type="ECO:0000313" key="1">
    <source>
        <dbReference type="EMBL" id="KAK3081917.1"/>
    </source>
</evidence>